<dbReference type="RefSeq" id="XP_047846881.1">
    <property type="nucleotide sequence ID" value="XM_047990871.1"/>
</dbReference>
<dbReference type="EMBL" id="CP086362">
    <property type="protein sequence ID" value="UNI23400.1"/>
    <property type="molecule type" value="Genomic_DNA"/>
</dbReference>
<keyword evidence="2" id="KW-1185">Reference proteome</keyword>
<dbReference type="PANTHER" id="PTHR21310">
    <property type="entry name" value="AMINOGLYCOSIDE PHOSPHOTRANSFERASE-RELATED-RELATED"/>
    <property type="match status" value="1"/>
</dbReference>
<evidence type="ECO:0000313" key="2">
    <source>
        <dbReference type="Proteomes" id="UP000829364"/>
    </source>
</evidence>
<dbReference type="PANTHER" id="PTHR21310:SF37">
    <property type="entry name" value="AMINOGLYCOSIDE PHOSPHOTRANSFERASE DOMAIN-CONTAINING PROTEIN"/>
    <property type="match status" value="1"/>
</dbReference>
<reference evidence="1" key="1">
    <citation type="submission" date="2021-11" db="EMBL/GenBank/DDBJ databases">
        <title>Purpureocillium_takamizusanense_genome.</title>
        <authorList>
            <person name="Nguyen N.-H."/>
        </authorList>
    </citation>
    <scope>NUCLEOTIDE SEQUENCE</scope>
    <source>
        <strain evidence="1">PT3</strain>
    </source>
</reference>
<dbReference type="OrthoDB" id="4921086at2759"/>
<dbReference type="GeneID" id="72071167"/>
<gene>
    <name evidence="1" type="ORF">JDV02_009222</name>
</gene>
<dbReference type="KEGG" id="ptkz:JDV02_009222"/>
<evidence type="ECO:0008006" key="3">
    <source>
        <dbReference type="Google" id="ProtNLM"/>
    </source>
</evidence>
<accession>A0A9Q8QPH1</accession>
<organism evidence="1 2">
    <name type="scientific">Purpureocillium takamizusanense</name>
    <dbReference type="NCBI Taxonomy" id="2060973"/>
    <lineage>
        <taxon>Eukaryota</taxon>
        <taxon>Fungi</taxon>
        <taxon>Dikarya</taxon>
        <taxon>Ascomycota</taxon>
        <taxon>Pezizomycotina</taxon>
        <taxon>Sordariomycetes</taxon>
        <taxon>Hypocreomycetidae</taxon>
        <taxon>Hypocreales</taxon>
        <taxon>Ophiocordycipitaceae</taxon>
        <taxon>Purpureocillium</taxon>
    </lineage>
</organism>
<sequence>MVLEYLSLETGRMLSDTFDAFRGEQTRRERLLRGISRLMLSLARVPQARIRSFQFHDDGTVTLTNRPLSCSVMILENDGAPRTMVRDETYSCTDAFVSDMLTFHDHRFLSQPNAIYSENDGRGQMAVTALLRVLSHRHVRRDLRNGPFVLQLTDLHASNLLVDDEWNVTGLIDIVCTCALPLEMLEAPYWLTGCAIDDVEGDEMGRFDEVRWEFMRMFE</sequence>
<name>A0A9Q8QPH1_9HYPO</name>
<dbReference type="Proteomes" id="UP000829364">
    <property type="component" value="Chromosome 9"/>
</dbReference>
<dbReference type="InterPro" id="IPR051678">
    <property type="entry name" value="AGP_Transferase"/>
</dbReference>
<protein>
    <recommendedName>
        <fullName evidence="3">Aminoglycoside phosphotransferase domain-containing protein</fullName>
    </recommendedName>
</protein>
<dbReference type="AlphaFoldDB" id="A0A9Q8QPH1"/>
<proteinExistence type="predicted"/>
<evidence type="ECO:0000313" key="1">
    <source>
        <dbReference type="EMBL" id="UNI23400.1"/>
    </source>
</evidence>